<dbReference type="RefSeq" id="WP_157298770.1">
    <property type="nucleotide sequence ID" value="NZ_BAAAZB010000005.1"/>
</dbReference>
<comment type="caution">
    <text evidence="1">The sequence shown here is derived from an EMBL/GenBank/DDBJ whole genome shotgun (WGS) entry which is preliminary data.</text>
</comment>
<proteinExistence type="predicted"/>
<protein>
    <submittedName>
        <fullName evidence="1">Uncharacterized protein</fullName>
    </submittedName>
</protein>
<organism evidence="1 2">
    <name type="scientific">Chitinophaga oryziterrae</name>
    <dbReference type="NCBI Taxonomy" id="1031224"/>
    <lineage>
        <taxon>Bacteria</taxon>
        <taxon>Pseudomonadati</taxon>
        <taxon>Bacteroidota</taxon>
        <taxon>Chitinophagia</taxon>
        <taxon>Chitinophagales</taxon>
        <taxon>Chitinophagaceae</taxon>
        <taxon>Chitinophaga</taxon>
    </lineage>
</organism>
<reference evidence="1 2" key="1">
    <citation type="submission" date="2019-12" db="EMBL/GenBank/DDBJ databases">
        <title>The draft genomic sequence of strain Chitinophaga oryziterrae JCM 16595.</title>
        <authorList>
            <person name="Zhang X."/>
        </authorList>
    </citation>
    <scope>NUCLEOTIDE SEQUENCE [LARGE SCALE GENOMIC DNA]</scope>
    <source>
        <strain evidence="1 2">JCM 16595</strain>
    </source>
</reference>
<accession>A0A6N8J690</accession>
<dbReference type="Proteomes" id="UP000468388">
    <property type="component" value="Unassembled WGS sequence"/>
</dbReference>
<keyword evidence="2" id="KW-1185">Reference proteome</keyword>
<evidence type="ECO:0000313" key="1">
    <source>
        <dbReference type="EMBL" id="MVT40141.1"/>
    </source>
</evidence>
<dbReference type="AlphaFoldDB" id="A0A6N8J690"/>
<evidence type="ECO:0000313" key="2">
    <source>
        <dbReference type="Proteomes" id="UP000468388"/>
    </source>
</evidence>
<gene>
    <name evidence="1" type="ORF">GO495_06075</name>
</gene>
<sequence>MSSLKGKLFLLPALQSPYNIRIGSYYFKRIKEHPVVYGYTFFLFSLFKGKP</sequence>
<name>A0A6N8J690_9BACT</name>
<dbReference type="EMBL" id="WRXO01000001">
    <property type="protein sequence ID" value="MVT40141.1"/>
    <property type="molecule type" value="Genomic_DNA"/>
</dbReference>